<evidence type="ECO:0000259" key="13">
    <source>
        <dbReference type="Pfam" id="PF04963"/>
    </source>
</evidence>
<feature type="compositionally biased region" description="Acidic residues" evidence="11">
    <location>
        <begin position="114"/>
        <end position="134"/>
    </location>
</feature>
<comment type="similarity">
    <text evidence="1 10">Belongs to the sigma-54 factor family.</text>
</comment>
<evidence type="ECO:0000259" key="12">
    <source>
        <dbReference type="Pfam" id="PF04552"/>
    </source>
</evidence>
<dbReference type="PROSITE" id="PS00717">
    <property type="entry name" value="SIGMA54_1"/>
    <property type="match status" value="1"/>
</dbReference>
<dbReference type="InterPro" id="IPR007634">
    <property type="entry name" value="RNA_pol_sigma_54_DNA-bd"/>
</dbReference>
<keyword evidence="4 10" id="KW-0808">Transferase</keyword>
<dbReference type="PANTHER" id="PTHR32248:SF4">
    <property type="entry name" value="RNA POLYMERASE SIGMA-54 FACTOR"/>
    <property type="match status" value="1"/>
</dbReference>
<evidence type="ECO:0000256" key="4">
    <source>
        <dbReference type="ARBA" id="ARBA00022679"/>
    </source>
</evidence>
<keyword evidence="6 10" id="KW-0805">Transcription regulation</keyword>
<evidence type="ECO:0000256" key="8">
    <source>
        <dbReference type="ARBA" id="ARBA00023125"/>
    </source>
</evidence>
<evidence type="ECO:0000256" key="5">
    <source>
        <dbReference type="ARBA" id="ARBA00022695"/>
    </source>
</evidence>
<dbReference type="InterPro" id="IPR038709">
    <property type="entry name" value="RpoN_core-bd_sf"/>
</dbReference>
<keyword evidence="7 10" id="KW-0731">Sigma factor</keyword>
<comment type="function">
    <text evidence="10">Sigma factors are initiation factors that promote the attachment of RNA polymerase to specific initiation sites and are then released.</text>
</comment>
<keyword evidence="9 10" id="KW-0804">Transcription</keyword>
<dbReference type="PANTHER" id="PTHR32248">
    <property type="entry name" value="RNA POLYMERASE SIGMA-54 FACTOR"/>
    <property type="match status" value="1"/>
</dbReference>
<dbReference type="InterPro" id="IPR007046">
    <property type="entry name" value="RNA_pol_sigma_54_core-bd"/>
</dbReference>
<dbReference type="InterPro" id="IPR000394">
    <property type="entry name" value="RNA_pol_sigma_54"/>
</dbReference>
<comment type="caution">
    <text evidence="14">The sequence shown here is derived from an EMBL/GenBank/DDBJ whole genome shotgun (WGS) entry which is preliminary data.</text>
</comment>
<dbReference type="Pfam" id="PF04552">
    <property type="entry name" value="Sigma54_DBD"/>
    <property type="match status" value="1"/>
</dbReference>
<evidence type="ECO:0000256" key="3">
    <source>
        <dbReference type="ARBA" id="ARBA00022478"/>
    </source>
</evidence>
<gene>
    <name evidence="14" type="ORF">ACFODX_12170</name>
</gene>
<evidence type="ECO:0000256" key="1">
    <source>
        <dbReference type="ARBA" id="ARBA00008798"/>
    </source>
</evidence>
<dbReference type="Gene3D" id="1.10.10.60">
    <property type="entry name" value="Homeodomain-like"/>
    <property type="match status" value="1"/>
</dbReference>
<dbReference type="Pfam" id="PF04963">
    <property type="entry name" value="Sigma54_CBD"/>
    <property type="match status" value="1"/>
</dbReference>
<evidence type="ECO:0000256" key="9">
    <source>
        <dbReference type="ARBA" id="ARBA00023163"/>
    </source>
</evidence>
<dbReference type="Gene3D" id="1.10.10.1330">
    <property type="entry name" value="RNA polymerase sigma-54 factor, core-binding domain"/>
    <property type="match status" value="1"/>
</dbReference>
<dbReference type="Proteomes" id="UP001595555">
    <property type="component" value="Unassembled WGS sequence"/>
</dbReference>
<keyword evidence="3 10" id="KW-0240">DNA-directed RNA polymerase</keyword>
<dbReference type="NCBIfam" id="NF009118">
    <property type="entry name" value="PRK12469.1"/>
    <property type="match status" value="1"/>
</dbReference>
<dbReference type="NCBIfam" id="NF004595">
    <property type="entry name" value="PRK05932.1-2"/>
    <property type="match status" value="1"/>
</dbReference>
<dbReference type="PIRSF" id="PIRSF000774">
    <property type="entry name" value="RpoN"/>
    <property type="match status" value="1"/>
</dbReference>
<organism evidence="14 15">
    <name type="scientific">Cellvibrio fontiphilus</name>
    <dbReference type="NCBI Taxonomy" id="1815559"/>
    <lineage>
        <taxon>Bacteria</taxon>
        <taxon>Pseudomonadati</taxon>
        <taxon>Pseudomonadota</taxon>
        <taxon>Gammaproteobacteria</taxon>
        <taxon>Cellvibrionales</taxon>
        <taxon>Cellvibrionaceae</taxon>
        <taxon>Cellvibrio</taxon>
    </lineage>
</organism>
<dbReference type="PRINTS" id="PR00045">
    <property type="entry name" value="SIGMA54FCT"/>
</dbReference>
<feature type="region of interest" description="Disordered" evidence="11">
    <location>
        <begin position="39"/>
        <end position="159"/>
    </location>
</feature>
<sequence>MKQSLQLKLGQQLTMTPQLQQAIRLLQLSTLDLQQEIQEALDSNPMLEMEESFDSPSQSSDYEGSADDQIDYNRQQEIAAESGTDTSNDYSSSDSFTSSTSDSFSEPSYSDTESFGESDNFSDGESFSDSDVYGESESFSADSGDWSDSIPSDLPVDTSWDDVYQTSAAGSSNNFDNEDSDFESRRAATDSLYDHLMWQLNLTPMSDRDRVLAMAIIDAVEPSGMLSISIEEIFEGMRNDLEDLELDEVVAVQHRLQQFDPCGVCSQNLSECLLVQLQQFDTKTPYLDSAKLIAKLYLPILGSRDYRQLMRRTKLKEAELSQAIALIQSLNPRPGDIIASGDTEYVVPDVFVEKRDGRWIVELNPEIAPRLRINANYASMVKRADSSSDNTFLKDNLQEARWFLKSLQSRNETLLKVASCIVEKQRGFLDYGPEAMKPLVLHDIAEIVEMHESTISRVTTQKYMHTPQGIFELKYFFSSHVSTDSGGECSSTAIRAIIKKLVSAENPKKPLSDSKITDLLAEQGIQVARRTIAKYRESLNIPPSNERKTI</sequence>
<evidence type="ECO:0000256" key="2">
    <source>
        <dbReference type="ARBA" id="ARBA00019942"/>
    </source>
</evidence>
<dbReference type="EMBL" id="JBHRTF010000004">
    <property type="protein sequence ID" value="MFC3116318.1"/>
    <property type="molecule type" value="Genomic_DNA"/>
</dbReference>
<feature type="domain" description="RNA polymerase sigma factor 54 core-binding" evidence="13">
    <location>
        <begin position="182"/>
        <end position="377"/>
    </location>
</feature>
<feature type="domain" description="RNA polymerase sigma factor 54 DNA-binding" evidence="12">
    <location>
        <begin position="391"/>
        <end position="548"/>
    </location>
</feature>
<accession>A0ABV7FKF7</accession>
<dbReference type="RefSeq" id="WP_378119457.1">
    <property type="nucleotide sequence ID" value="NZ_JBHRTF010000004.1"/>
</dbReference>
<feature type="compositionally biased region" description="Low complexity" evidence="11">
    <location>
        <begin position="82"/>
        <end position="112"/>
    </location>
</feature>
<evidence type="ECO:0000256" key="7">
    <source>
        <dbReference type="ARBA" id="ARBA00023082"/>
    </source>
</evidence>
<evidence type="ECO:0000256" key="11">
    <source>
        <dbReference type="SAM" id="MobiDB-lite"/>
    </source>
</evidence>
<protein>
    <recommendedName>
        <fullName evidence="2 10">RNA polymerase sigma-54 factor</fullName>
    </recommendedName>
</protein>
<evidence type="ECO:0000313" key="15">
    <source>
        <dbReference type="Proteomes" id="UP001595555"/>
    </source>
</evidence>
<dbReference type="Pfam" id="PF00309">
    <property type="entry name" value="Sigma54_AID"/>
    <property type="match status" value="1"/>
</dbReference>
<keyword evidence="15" id="KW-1185">Reference proteome</keyword>
<keyword evidence="5 10" id="KW-0548">Nucleotidyltransferase</keyword>
<reference evidence="15" key="1">
    <citation type="journal article" date="2019" name="Int. J. Syst. Evol. Microbiol.">
        <title>The Global Catalogue of Microorganisms (GCM) 10K type strain sequencing project: providing services to taxonomists for standard genome sequencing and annotation.</title>
        <authorList>
            <consortium name="The Broad Institute Genomics Platform"/>
            <consortium name="The Broad Institute Genome Sequencing Center for Infectious Disease"/>
            <person name="Wu L."/>
            <person name="Ma J."/>
        </authorList>
    </citation>
    <scope>NUCLEOTIDE SEQUENCE [LARGE SCALE GENOMIC DNA]</scope>
    <source>
        <strain evidence="15">KCTC 52237</strain>
    </source>
</reference>
<dbReference type="NCBIfam" id="TIGR02395">
    <property type="entry name" value="rpoN_sigma"/>
    <property type="match status" value="1"/>
</dbReference>
<name>A0ABV7FKF7_9GAMM</name>
<proteinExistence type="inferred from homology"/>
<dbReference type="GO" id="GO:0003899">
    <property type="term" value="F:DNA-directed RNA polymerase activity"/>
    <property type="evidence" value="ECO:0007669"/>
    <property type="project" value="UniProtKB-EC"/>
</dbReference>
<evidence type="ECO:0000313" key="14">
    <source>
        <dbReference type="EMBL" id="MFC3116318.1"/>
    </source>
</evidence>
<evidence type="ECO:0000256" key="10">
    <source>
        <dbReference type="PIRNR" id="PIRNR000774"/>
    </source>
</evidence>
<dbReference type="PROSITE" id="PS00718">
    <property type="entry name" value="SIGMA54_2"/>
    <property type="match status" value="1"/>
</dbReference>
<evidence type="ECO:0000256" key="6">
    <source>
        <dbReference type="ARBA" id="ARBA00023015"/>
    </source>
</evidence>
<dbReference type="PROSITE" id="PS50044">
    <property type="entry name" value="SIGMA54_3"/>
    <property type="match status" value="1"/>
</dbReference>
<keyword evidence="8 10" id="KW-0238">DNA-binding</keyword>